<evidence type="ECO:0000313" key="2">
    <source>
        <dbReference type="Proteomes" id="UP000578531"/>
    </source>
</evidence>
<dbReference type="Proteomes" id="UP000578531">
    <property type="component" value="Unassembled WGS sequence"/>
</dbReference>
<protein>
    <submittedName>
        <fullName evidence="1">Uncharacterized protein</fullName>
    </submittedName>
</protein>
<dbReference type="EMBL" id="JACCJC010000056">
    <property type="protein sequence ID" value="KAF6231462.1"/>
    <property type="molecule type" value="Genomic_DNA"/>
</dbReference>
<name>A0A8H6FMV7_9LECA</name>
<proteinExistence type="predicted"/>
<accession>A0A8H6FMV7</accession>
<dbReference type="AlphaFoldDB" id="A0A8H6FMV7"/>
<reference evidence="1 2" key="1">
    <citation type="journal article" date="2020" name="Genomics">
        <title>Complete, high-quality genomes from long-read metagenomic sequencing of two wolf lichen thalli reveals enigmatic genome architecture.</title>
        <authorList>
            <person name="McKenzie S.K."/>
            <person name="Walston R.F."/>
            <person name="Allen J.L."/>
        </authorList>
    </citation>
    <scope>NUCLEOTIDE SEQUENCE [LARGE SCALE GENOMIC DNA]</scope>
    <source>
        <strain evidence="1">WasteWater2</strain>
    </source>
</reference>
<dbReference type="GeneID" id="59291861"/>
<sequence>MTDRAGDATQEKLAIDSELSSKLKRPCDEPLRTDFDDILQHSLTSICEPWDGRSNPSLTVGWFTTTSPIQLSVENAGVVEVLRRTKYRRFDIVLAVEEPEPGTLTVELNHKGSRVTEIEHKKW</sequence>
<keyword evidence="2" id="KW-1185">Reference proteome</keyword>
<gene>
    <name evidence="1" type="ORF">HO173_010214</name>
</gene>
<dbReference type="RefSeq" id="XP_037160894.1">
    <property type="nucleotide sequence ID" value="XM_037312100.1"/>
</dbReference>
<evidence type="ECO:0000313" key="1">
    <source>
        <dbReference type="EMBL" id="KAF6231462.1"/>
    </source>
</evidence>
<comment type="caution">
    <text evidence="1">The sequence shown here is derived from an EMBL/GenBank/DDBJ whole genome shotgun (WGS) entry which is preliminary data.</text>
</comment>
<organism evidence="1 2">
    <name type="scientific">Letharia columbiana</name>
    <dbReference type="NCBI Taxonomy" id="112416"/>
    <lineage>
        <taxon>Eukaryota</taxon>
        <taxon>Fungi</taxon>
        <taxon>Dikarya</taxon>
        <taxon>Ascomycota</taxon>
        <taxon>Pezizomycotina</taxon>
        <taxon>Lecanoromycetes</taxon>
        <taxon>OSLEUM clade</taxon>
        <taxon>Lecanoromycetidae</taxon>
        <taxon>Lecanorales</taxon>
        <taxon>Lecanorineae</taxon>
        <taxon>Parmeliaceae</taxon>
        <taxon>Letharia</taxon>
    </lineage>
</organism>
<dbReference type="SUPFAM" id="SSF52777">
    <property type="entry name" value="CoA-dependent acyltransferases"/>
    <property type="match status" value="1"/>
</dbReference>